<gene>
    <name evidence="1" type="ORF">SCF082_LOCUS9305</name>
</gene>
<evidence type="ECO:0000313" key="2">
    <source>
        <dbReference type="Proteomes" id="UP001642464"/>
    </source>
</evidence>
<feature type="non-terminal residue" evidence="1">
    <location>
        <position position="364"/>
    </location>
</feature>
<reference evidence="1 2" key="1">
    <citation type="submission" date="2024-02" db="EMBL/GenBank/DDBJ databases">
        <authorList>
            <person name="Chen Y."/>
            <person name="Shah S."/>
            <person name="Dougan E. K."/>
            <person name="Thang M."/>
            <person name="Chan C."/>
        </authorList>
    </citation>
    <scope>NUCLEOTIDE SEQUENCE [LARGE SCALE GENOMIC DNA]</scope>
</reference>
<sequence length="364" mass="41562">MRSIDKAWKQSRVKAAPFPTEVLLQKVGPLFVKQGLEFTVEFIETVRLWCQCMPSTSTLYGAYKTRKSDESQTMKVPQSFTFMRREVMPNLPAADLDQKLPPRLRSAGSQKDVFVMVKANMSDSGLSQPPLLVFAESFLPACQHFWSTINSTEQTCRAVLDEERRQEIESLLKALREDFPHLTRTFRYYESLLNNDRPRQPYEQIEFISNGPSAADRVARLELGQRPDPPRPHWLQVVAKKNLGEHVNAVFGDISTREKVIDRLVMCAFERDDARLRAPDGFIDVLHQHYDGYPHASSGVILEVLADDFWVPGSVSRQDDPQYAGVGQFKEVLEVTKDATMMWLYRATKDFERQVGTGDATKAK</sequence>
<dbReference type="EMBL" id="CAXAMM010005387">
    <property type="protein sequence ID" value="CAK9007063.1"/>
    <property type="molecule type" value="Genomic_DNA"/>
</dbReference>
<dbReference type="Proteomes" id="UP001642464">
    <property type="component" value="Unassembled WGS sequence"/>
</dbReference>
<keyword evidence="2" id="KW-1185">Reference proteome</keyword>
<protein>
    <submittedName>
        <fullName evidence="1">Uncharacterized protein</fullName>
    </submittedName>
</protein>
<evidence type="ECO:0000313" key="1">
    <source>
        <dbReference type="EMBL" id="CAK9007063.1"/>
    </source>
</evidence>
<proteinExistence type="predicted"/>
<accession>A0ABP0IYA9</accession>
<organism evidence="1 2">
    <name type="scientific">Durusdinium trenchii</name>
    <dbReference type="NCBI Taxonomy" id="1381693"/>
    <lineage>
        <taxon>Eukaryota</taxon>
        <taxon>Sar</taxon>
        <taxon>Alveolata</taxon>
        <taxon>Dinophyceae</taxon>
        <taxon>Suessiales</taxon>
        <taxon>Symbiodiniaceae</taxon>
        <taxon>Durusdinium</taxon>
    </lineage>
</organism>
<name>A0ABP0IYA9_9DINO</name>
<comment type="caution">
    <text evidence="1">The sequence shown here is derived from an EMBL/GenBank/DDBJ whole genome shotgun (WGS) entry which is preliminary data.</text>
</comment>